<feature type="transmembrane region" description="Helical" evidence="1">
    <location>
        <begin position="110"/>
        <end position="134"/>
    </location>
</feature>
<reference evidence="3 4" key="1">
    <citation type="submission" date="2016-10" db="EMBL/GenBank/DDBJ databases">
        <authorList>
            <person name="de Groot N.N."/>
        </authorList>
    </citation>
    <scope>NUCLEOTIDE SEQUENCE [LARGE SCALE GENOMIC DNA]</scope>
    <source>
        <strain evidence="3 4">DSM 18978</strain>
    </source>
</reference>
<keyword evidence="4" id="KW-1185">Reference proteome</keyword>
<evidence type="ECO:0000313" key="4">
    <source>
        <dbReference type="Proteomes" id="UP000198636"/>
    </source>
</evidence>
<dbReference type="AlphaFoldDB" id="A0A1G5GHM1"/>
<organism evidence="3 4">
    <name type="scientific">Alkaliphilus peptidifermentans DSM 18978</name>
    <dbReference type="NCBI Taxonomy" id="1120976"/>
    <lineage>
        <taxon>Bacteria</taxon>
        <taxon>Bacillati</taxon>
        <taxon>Bacillota</taxon>
        <taxon>Clostridia</taxon>
        <taxon>Peptostreptococcales</taxon>
        <taxon>Natronincolaceae</taxon>
        <taxon>Alkaliphilus</taxon>
    </lineage>
</organism>
<evidence type="ECO:0000259" key="2">
    <source>
        <dbReference type="Pfam" id="PF20047"/>
    </source>
</evidence>
<feature type="domain" description="DUF6449" evidence="2">
    <location>
        <begin position="428"/>
        <end position="532"/>
    </location>
</feature>
<feature type="transmembrane region" description="Helical" evidence="1">
    <location>
        <begin position="66"/>
        <end position="86"/>
    </location>
</feature>
<evidence type="ECO:0000256" key="1">
    <source>
        <dbReference type="SAM" id="Phobius"/>
    </source>
</evidence>
<name>A0A1G5GHM1_9FIRM</name>
<dbReference type="OrthoDB" id="1706490at2"/>
<feature type="transmembrane region" description="Helical" evidence="1">
    <location>
        <begin position="299"/>
        <end position="317"/>
    </location>
</feature>
<dbReference type="InterPro" id="IPR045611">
    <property type="entry name" value="DUF6449"/>
</dbReference>
<keyword evidence="1" id="KW-1133">Transmembrane helix</keyword>
<protein>
    <submittedName>
        <fullName evidence="3">ABC-2 type transport system permease protein</fullName>
    </submittedName>
</protein>
<dbReference type="RefSeq" id="WP_091542244.1">
    <property type="nucleotide sequence ID" value="NZ_FMUS01000009.1"/>
</dbReference>
<proteinExistence type="predicted"/>
<keyword evidence="1" id="KW-0812">Transmembrane</keyword>
<feature type="transmembrane region" description="Helical" evidence="1">
    <location>
        <begin position="146"/>
        <end position="167"/>
    </location>
</feature>
<feature type="transmembrane region" description="Helical" evidence="1">
    <location>
        <begin position="179"/>
        <end position="199"/>
    </location>
</feature>
<dbReference type="Proteomes" id="UP000198636">
    <property type="component" value="Unassembled WGS sequence"/>
</dbReference>
<dbReference type="STRING" id="1120976.SAMN03080606_01689"/>
<keyword evidence="1" id="KW-0472">Membrane</keyword>
<feature type="transmembrane region" description="Helical" evidence="1">
    <location>
        <begin position="237"/>
        <end position="255"/>
    </location>
</feature>
<evidence type="ECO:0000313" key="3">
    <source>
        <dbReference type="EMBL" id="SCY50847.1"/>
    </source>
</evidence>
<feature type="transmembrane region" description="Helical" evidence="1">
    <location>
        <begin position="337"/>
        <end position="357"/>
    </location>
</feature>
<accession>A0A1G5GHM1</accession>
<sequence>MSLKTSYFNTGIIKNSLKRFYWMGILYFVALFFMVPIRILMTLSSLDNYSSRYVLEGIFTFRHESLQQLLIITIPVLFAALLFNYMQSKNPSDMIHSLPIKRNKLFNSKVAIGMLFLTLPVIFVAITGFIIKIIFNLEVFYTTMDILIWTGSTILLNVVIFLTTVFVGVVTGISVVQGILSYIILLLPAGLWVLVYYSLDSLLYGFATNYYKDNLFFDLSPIIRVLELHSSLQWKEVLAYILYCIFIYFVGIFLYNKRKLELNLQSIVFTKLHYLFKYGVAFCSMLLGGVYIYSIRAGFAWVLFGYAAFSFIGYCIAEGVLLKSVRIFTKKMLRDYLLYLIVITILLTGITFDITGYQRRVPELAEIEGVYFNSIYYYRELNDDNIYSSQENIIKFQQLHRGILENKSLGKKLPVIYGDSVKDVTLIYQLVDGGKVARKYTIDYKDYKELLKPIYESLEYKNINYPIIQLSPAATKKIVIRSNEISKSVSIVDSDEIQQVMEIIKKEVTSASYENLNDSRTPWGQIYFEIDEDFVEENDWLMTGNIDISWLKSFNILEEWMQQHNYLEKAIVTPEDIQYVVIEKVTSPDDSHYIYNKEAQGRSRLEILDKTQIEGILENYSEQWIRDNYPRYMLAFYGYEDYALFYGSIEEKYVPQFVKDILQ</sequence>
<dbReference type="EMBL" id="FMUS01000009">
    <property type="protein sequence ID" value="SCY50847.1"/>
    <property type="molecule type" value="Genomic_DNA"/>
</dbReference>
<feature type="transmembrane region" description="Helical" evidence="1">
    <location>
        <begin position="20"/>
        <end position="46"/>
    </location>
</feature>
<dbReference type="Pfam" id="PF20047">
    <property type="entry name" value="DUF6449"/>
    <property type="match status" value="1"/>
</dbReference>
<gene>
    <name evidence="3" type="ORF">SAMN03080606_01689</name>
</gene>
<feature type="transmembrane region" description="Helical" evidence="1">
    <location>
        <begin position="275"/>
        <end position="293"/>
    </location>
</feature>